<feature type="compositionally biased region" description="Polar residues" evidence="2">
    <location>
        <begin position="32"/>
        <end position="45"/>
    </location>
</feature>
<keyword evidence="4" id="KW-1185">Reference proteome</keyword>
<dbReference type="EMBL" id="OU892279">
    <property type="protein sequence ID" value="CAG9766201.1"/>
    <property type="molecule type" value="Genomic_DNA"/>
</dbReference>
<feature type="coiled-coil region" evidence="1">
    <location>
        <begin position="105"/>
        <end position="139"/>
    </location>
</feature>
<gene>
    <name evidence="3" type="ORF">CEUTPL_LOCUS6789</name>
</gene>
<keyword evidence="1" id="KW-0175">Coiled coil</keyword>
<dbReference type="Proteomes" id="UP001152799">
    <property type="component" value="Chromosome 3"/>
</dbReference>
<reference evidence="3" key="1">
    <citation type="submission" date="2022-01" db="EMBL/GenBank/DDBJ databases">
        <authorList>
            <person name="King R."/>
        </authorList>
    </citation>
    <scope>NUCLEOTIDE SEQUENCE</scope>
</reference>
<evidence type="ECO:0000313" key="3">
    <source>
        <dbReference type="EMBL" id="CAG9766201.1"/>
    </source>
</evidence>
<dbReference type="AlphaFoldDB" id="A0A9N9MMM2"/>
<organism evidence="3 4">
    <name type="scientific">Ceutorhynchus assimilis</name>
    <name type="common">cabbage seed weevil</name>
    <dbReference type="NCBI Taxonomy" id="467358"/>
    <lineage>
        <taxon>Eukaryota</taxon>
        <taxon>Metazoa</taxon>
        <taxon>Ecdysozoa</taxon>
        <taxon>Arthropoda</taxon>
        <taxon>Hexapoda</taxon>
        <taxon>Insecta</taxon>
        <taxon>Pterygota</taxon>
        <taxon>Neoptera</taxon>
        <taxon>Endopterygota</taxon>
        <taxon>Coleoptera</taxon>
        <taxon>Polyphaga</taxon>
        <taxon>Cucujiformia</taxon>
        <taxon>Curculionidae</taxon>
        <taxon>Ceutorhynchinae</taxon>
        <taxon>Ceutorhynchus</taxon>
    </lineage>
</organism>
<evidence type="ECO:0000313" key="4">
    <source>
        <dbReference type="Proteomes" id="UP001152799"/>
    </source>
</evidence>
<feature type="region of interest" description="Disordered" evidence="2">
    <location>
        <begin position="10"/>
        <end position="50"/>
    </location>
</feature>
<sequence length="167" mass="19231">MASYFFKMFMDHGKTPEDPEENNNLKEVNNNSSKTGNDDNVTISKIDTEPVGKNLTRQKKITKESLKSLDRENGKSGVDVCNPNNIKRTADEDSPNIFEKRKHSEAELKKQINTITMELIKLEKQSEKHDLKLKEIKQKFYLLQVVINQAKEAHEQVDAFVTKKLPK</sequence>
<evidence type="ECO:0000256" key="1">
    <source>
        <dbReference type="SAM" id="Coils"/>
    </source>
</evidence>
<accession>A0A9N9MMM2</accession>
<name>A0A9N9MMM2_9CUCU</name>
<evidence type="ECO:0000256" key="2">
    <source>
        <dbReference type="SAM" id="MobiDB-lite"/>
    </source>
</evidence>
<feature type="compositionally biased region" description="Basic and acidic residues" evidence="2">
    <location>
        <begin position="63"/>
        <end position="74"/>
    </location>
</feature>
<feature type="region of interest" description="Disordered" evidence="2">
    <location>
        <begin position="63"/>
        <end position="96"/>
    </location>
</feature>
<proteinExistence type="predicted"/>
<protein>
    <submittedName>
        <fullName evidence="3">Uncharacterized protein</fullName>
    </submittedName>
</protein>